<dbReference type="SUPFAM" id="SSF160631">
    <property type="entry name" value="SMI1/KNR4-like"/>
    <property type="match status" value="1"/>
</dbReference>
<keyword evidence="3" id="KW-1185">Reference proteome</keyword>
<proteinExistence type="predicted"/>
<sequence length="470" mass="54588">MINQKTSDQVERIKKKLLIAKNTDKDLKVFGADSHKYFLEETANNDQILKFEKDYNLELPEDYRAFLLHIGNGGKSYQDSAAGPGYGIFPLGKNVEEFIYANPEKYLKEDCQLYPNMTNEFWENLTRNIEENDEISNEDFEAESGKIYSGILPIGTQGCSYYYGIVLNGEFKGRVVNVDLDRQKPFFAFESNFLDWYERWLDEIIPENVIIDEPELFQYTLGGSVSYILALYFSAHDNETKIEGLNGILKKEKIASEALDVLEAQYKLSSGEIQKKILQILTKFDYQRAYPYLVDFTKESLLNVFQFVFWYAKDKSSDWLDVIKSNAENISDDETFSFCTYLLKEMNIDYGDIIVPFTFNESESVRISAYYSLGQLKVKSNYIDTFINGLSDHSNRVIHIVLQALEGVEDGKLLKHYKLIAEKFPVEKDYILVNLNHRLKAYGLNNETIKKADNNLENDSNDKKWFQFWK</sequence>
<name>A0ABX2XRA6_9FLAO</name>
<accession>A0ABX2XRA6</accession>
<reference evidence="3" key="1">
    <citation type="submission" date="2016-03" db="EMBL/GenBank/DDBJ databases">
        <title>Draft genome sequence of Paenibacillus glacialis DSM 22343.</title>
        <authorList>
            <person name="Shin S.-K."/>
            <person name="Yi H."/>
        </authorList>
    </citation>
    <scope>NUCLEOTIDE SEQUENCE [LARGE SCALE GENOMIC DNA]</scope>
    <source>
        <strain evidence="3">CCUG 60099</strain>
    </source>
</reference>
<dbReference type="RefSeq" id="WP_065447949.1">
    <property type="nucleotide sequence ID" value="NZ_LVEN01000002.1"/>
</dbReference>
<dbReference type="InterPro" id="IPR016024">
    <property type="entry name" value="ARM-type_fold"/>
</dbReference>
<dbReference type="Proteomes" id="UP000093343">
    <property type="component" value="Unassembled WGS sequence"/>
</dbReference>
<dbReference type="SUPFAM" id="SSF48371">
    <property type="entry name" value="ARM repeat"/>
    <property type="match status" value="1"/>
</dbReference>
<comment type="caution">
    <text evidence="2">The sequence shown here is derived from an EMBL/GenBank/DDBJ whole genome shotgun (WGS) entry which is preliminary data.</text>
</comment>
<dbReference type="Pfam" id="PF09346">
    <property type="entry name" value="SMI1_KNR4"/>
    <property type="match status" value="1"/>
</dbReference>
<dbReference type="EMBL" id="LVEN01000002">
    <property type="protein sequence ID" value="OCB77837.1"/>
    <property type="molecule type" value="Genomic_DNA"/>
</dbReference>
<dbReference type="Gene3D" id="3.40.1580.10">
    <property type="entry name" value="SMI1/KNR4-like"/>
    <property type="match status" value="1"/>
</dbReference>
<evidence type="ECO:0000313" key="3">
    <source>
        <dbReference type="Proteomes" id="UP000093343"/>
    </source>
</evidence>
<dbReference type="InterPro" id="IPR018958">
    <property type="entry name" value="Knr4/Smi1-like_dom"/>
</dbReference>
<protein>
    <submittedName>
        <fullName evidence="2">Glucan biosynthesis protein</fullName>
    </submittedName>
</protein>
<organism evidence="2 3">
    <name type="scientific">Flavobacterium piscis</name>
    <dbReference type="NCBI Taxonomy" id="1114874"/>
    <lineage>
        <taxon>Bacteria</taxon>
        <taxon>Pseudomonadati</taxon>
        <taxon>Bacteroidota</taxon>
        <taxon>Flavobacteriia</taxon>
        <taxon>Flavobacteriales</taxon>
        <taxon>Flavobacteriaceae</taxon>
        <taxon>Flavobacterium</taxon>
    </lineage>
</organism>
<evidence type="ECO:0000313" key="2">
    <source>
        <dbReference type="EMBL" id="OCB77837.1"/>
    </source>
</evidence>
<dbReference type="SMART" id="SM00860">
    <property type="entry name" value="SMI1_KNR4"/>
    <property type="match status" value="1"/>
</dbReference>
<dbReference type="InterPro" id="IPR037883">
    <property type="entry name" value="Knr4/Smi1-like_sf"/>
</dbReference>
<feature type="domain" description="Knr4/Smi1-like" evidence="1">
    <location>
        <begin position="42"/>
        <end position="199"/>
    </location>
</feature>
<evidence type="ECO:0000259" key="1">
    <source>
        <dbReference type="SMART" id="SM00860"/>
    </source>
</evidence>
<gene>
    <name evidence="2" type="ORF">FLP_02650</name>
</gene>